<gene>
    <name evidence="2" type="ORF">D0437_27380</name>
</gene>
<evidence type="ECO:0000259" key="1">
    <source>
        <dbReference type="PROSITE" id="PS50943"/>
    </source>
</evidence>
<reference evidence="2 3" key="1">
    <citation type="journal article" date="2019" name="Ecotoxicol. Environ. Saf.">
        <title>Microbial characterization of heavy metal resistant bacterial strains isolated from an electroplating wastewater treatment plant.</title>
        <authorList>
            <person name="Cai X."/>
            <person name="Zheng X."/>
            <person name="Zhang D."/>
            <person name="Iqbal W."/>
            <person name="Liu C."/>
            <person name="Yang B."/>
            <person name="Zhao X."/>
            <person name="Lu X."/>
            <person name="Mao Y."/>
        </authorList>
    </citation>
    <scope>NUCLEOTIDE SEQUENCE [LARGE SCALE GENOMIC DNA]</scope>
    <source>
        <strain evidence="2 3">Co1-1</strain>
    </source>
</reference>
<dbReference type="PROSITE" id="PS50943">
    <property type="entry name" value="HTH_CROC1"/>
    <property type="match status" value="1"/>
</dbReference>
<proteinExistence type="predicted"/>
<feature type="domain" description="HTH cro/C1-type" evidence="1">
    <location>
        <begin position="3"/>
        <end position="57"/>
    </location>
</feature>
<dbReference type="Pfam" id="PF01381">
    <property type="entry name" value="HTH_3"/>
    <property type="match status" value="1"/>
</dbReference>
<evidence type="ECO:0000313" key="3">
    <source>
        <dbReference type="Proteomes" id="UP000321735"/>
    </source>
</evidence>
<dbReference type="InterPro" id="IPR001387">
    <property type="entry name" value="Cro/C1-type_HTH"/>
</dbReference>
<dbReference type="RefSeq" id="WP_208742590.1">
    <property type="nucleotide sequence ID" value="NZ_CP031778.1"/>
</dbReference>
<dbReference type="GO" id="GO:0003677">
    <property type="term" value="F:DNA binding"/>
    <property type="evidence" value="ECO:0007669"/>
    <property type="project" value="InterPro"/>
</dbReference>
<dbReference type="SMART" id="SM00530">
    <property type="entry name" value="HTH_XRE"/>
    <property type="match status" value="1"/>
</dbReference>
<dbReference type="InterPro" id="IPR010982">
    <property type="entry name" value="Lambda_DNA-bd_dom_sf"/>
</dbReference>
<name>A0A9X7M0N9_BACCE</name>
<dbReference type="AlphaFoldDB" id="A0A9X7M0N9"/>
<protein>
    <submittedName>
        <fullName evidence="2">XRE family transcriptional regulator</fullName>
    </submittedName>
</protein>
<organism evidence="2 3">
    <name type="scientific">Bacillus cereus</name>
    <dbReference type="NCBI Taxonomy" id="1396"/>
    <lineage>
        <taxon>Bacteria</taxon>
        <taxon>Bacillati</taxon>
        <taxon>Bacillota</taxon>
        <taxon>Bacilli</taxon>
        <taxon>Bacillales</taxon>
        <taxon>Bacillaceae</taxon>
        <taxon>Bacillus</taxon>
        <taxon>Bacillus cereus group</taxon>
    </lineage>
</organism>
<evidence type="ECO:0000313" key="2">
    <source>
        <dbReference type="EMBL" id="QDZ76574.1"/>
    </source>
</evidence>
<sequence length="67" mass="7796">MVLTQERKDKGLSLKQISQKINMSIQVLHAIERGRSGLNVKRAKAIAALFDKPIDYFFEPTYYKIRK</sequence>
<dbReference type="EMBL" id="CP031778">
    <property type="protein sequence ID" value="QDZ76574.1"/>
    <property type="molecule type" value="Genomic_DNA"/>
</dbReference>
<dbReference type="SUPFAM" id="SSF47413">
    <property type="entry name" value="lambda repressor-like DNA-binding domains"/>
    <property type="match status" value="1"/>
</dbReference>
<dbReference type="Gene3D" id="1.10.260.40">
    <property type="entry name" value="lambda repressor-like DNA-binding domains"/>
    <property type="match status" value="1"/>
</dbReference>
<dbReference type="CDD" id="cd00093">
    <property type="entry name" value="HTH_XRE"/>
    <property type="match status" value="1"/>
</dbReference>
<accession>A0A9X7M0N9</accession>
<dbReference type="Proteomes" id="UP000321735">
    <property type="component" value="Chromosome"/>
</dbReference>